<dbReference type="Proteomes" id="UP001290462">
    <property type="component" value="Unassembled WGS sequence"/>
</dbReference>
<sequence>MFSEVNSLINSLYEKYEDLNPFSLSKKLNIEIKFVPFKDRPYGNVKIIFGEPIIFINMSKENEHFFICAHELYHAIAHKQLRYNYQTNIVAKAKMEIEANLFASHLIMNDYLLKYKTPPNNFLKLQTVYGLSDEMKDFF</sequence>
<dbReference type="Gene3D" id="1.10.10.2910">
    <property type="match status" value="1"/>
</dbReference>
<protein>
    <submittedName>
        <fullName evidence="2">ImmA/IrrE family metallo-endopeptidase</fullName>
    </submittedName>
</protein>
<proteinExistence type="predicted"/>
<evidence type="ECO:0000259" key="1">
    <source>
        <dbReference type="Pfam" id="PF06114"/>
    </source>
</evidence>
<comment type="caution">
    <text evidence="2">The sequence shown here is derived from an EMBL/GenBank/DDBJ whole genome shotgun (WGS) entry which is preliminary data.</text>
</comment>
<organism evidence="2 3">
    <name type="scientific">Carnobacterium maltaromaticum</name>
    <name type="common">Carnobacterium piscicola</name>
    <dbReference type="NCBI Taxonomy" id="2751"/>
    <lineage>
        <taxon>Bacteria</taxon>
        <taxon>Bacillati</taxon>
        <taxon>Bacillota</taxon>
        <taxon>Bacilli</taxon>
        <taxon>Lactobacillales</taxon>
        <taxon>Carnobacteriaceae</taxon>
        <taxon>Carnobacterium</taxon>
    </lineage>
</organism>
<dbReference type="RefSeq" id="WP_322808430.1">
    <property type="nucleotide sequence ID" value="NZ_JAVBVO010000002.1"/>
</dbReference>
<accession>A0AAW9K278</accession>
<dbReference type="EMBL" id="JAVBVO010000002">
    <property type="protein sequence ID" value="MDZ5757532.1"/>
    <property type="molecule type" value="Genomic_DNA"/>
</dbReference>
<feature type="domain" description="IrrE N-terminal-like" evidence="1">
    <location>
        <begin position="27"/>
        <end position="134"/>
    </location>
</feature>
<dbReference type="InterPro" id="IPR010359">
    <property type="entry name" value="IrrE_HExxH"/>
</dbReference>
<name>A0AAW9K278_CARML</name>
<reference evidence="2" key="1">
    <citation type="submission" date="2023-08" db="EMBL/GenBank/DDBJ databases">
        <title>Genomic characterization of piscicolin 126 produced by Carnobacterium maltaromaticum CM22 strain isolated from salmon (Salmo salar).</title>
        <authorList>
            <person name="Gonzalez-Gragera E."/>
            <person name="Garcia-Lopez J.D."/>
            <person name="Teso-Perez C."/>
            <person name="Gimenez-Hernandez I."/>
            <person name="Peralta-Sanchez J.M."/>
            <person name="Valdivia E."/>
            <person name="Montalban-Lopez M."/>
            <person name="Martin-Platero A.M."/>
            <person name="Banos A."/>
            <person name="Martinez-Bueno M."/>
        </authorList>
    </citation>
    <scope>NUCLEOTIDE SEQUENCE</scope>
    <source>
        <strain evidence="2">CM22</strain>
    </source>
</reference>
<gene>
    <name evidence="2" type="ORF">RAK27_02565</name>
</gene>
<evidence type="ECO:0000313" key="3">
    <source>
        <dbReference type="Proteomes" id="UP001290462"/>
    </source>
</evidence>
<evidence type="ECO:0000313" key="2">
    <source>
        <dbReference type="EMBL" id="MDZ5757532.1"/>
    </source>
</evidence>
<dbReference type="Pfam" id="PF06114">
    <property type="entry name" value="Peptidase_M78"/>
    <property type="match status" value="1"/>
</dbReference>
<dbReference type="AlphaFoldDB" id="A0AAW9K278"/>